<proteinExistence type="predicted"/>
<gene>
    <name evidence="1" type="ORF">DCL27_06155</name>
</gene>
<evidence type="ECO:0000313" key="2">
    <source>
        <dbReference type="Proteomes" id="UP000245918"/>
    </source>
</evidence>
<dbReference type="EMBL" id="CP084506">
    <property type="protein sequence ID" value="UCQ01344.1"/>
    <property type="molecule type" value="Genomic_DNA"/>
</dbReference>
<dbReference type="Proteomes" id="UP000245918">
    <property type="component" value="Chromosome"/>
</dbReference>
<accession>A0AC61TKX7</accession>
<name>A0AC61TKX7_EDWTA</name>
<keyword evidence="2" id="KW-1185">Reference proteome</keyword>
<reference evidence="1" key="1">
    <citation type="submission" date="2021-09" db="EMBL/GenBank/DDBJ databases">
        <title>Comparative genomics of Edwardsiella genus reveals species-based diversity.</title>
        <authorList>
            <person name="Tekedar H.C."/>
            <person name="Kumru S."/>
            <person name="Waldbieser G.C."/>
            <person name="Reichley S.R."/>
            <person name="Lawrence M.L."/>
            <person name="Griffin M.J."/>
        </authorList>
    </citation>
    <scope>NUCLEOTIDE SEQUENCE</scope>
    <source>
        <strain evidence="1">ATCC 15947</strain>
    </source>
</reference>
<sequence>MMSLARLRRYPRLVSLLAALLSIECQVLLFDALSKPQNVALNGNPLETISMLGFFFAWTTGLNTQAALLAGAACLLPLPLLVYLACRRWLRQTR</sequence>
<organism evidence="1 2">
    <name type="scientific">Edwardsiella tarda ATCC 15947 = NBRC 105688</name>
    <dbReference type="NCBI Taxonomy" id="667121"/>
    <lineage>
        <taxon>Bacteria</taxon>
        <taxon>Pseudomonadati</taxon>
        <taxon>Pseudomonadota</taxon>
        <taxon>Gammaproteobacteria</taxon>
        <taxon>Enterobacterales</taxon>
        <taxon>Hafniaceae</taxon>
        <taxon>Edwardsiella</taxon>
    </lineage>
</organism>
<protein>
    <submittedName>
        <fullName evidence="1">Uncharacterized protein</fullName>
    </submittedName>
</protein>
<evidence type="ECO:0000313" key="1">
    <source>
        <dbReference type="EMBL" id="UCQ01344.1"/>
    </source>
</evidence>